<gene>
    <name evidence="2" type="ORF">BJP51_21435</name>
    <name evidence="1" type="ORF">CD191_11540</name>
</gene>
<evidence type="ECO:0000313" key="2">
    <source>
        <dbReference type="EMBL" id="OMD30112.1"/>
    </source>
</evidence>
<name>A0A1R0X6A1_9BACL</name>
<reference evidence="2 3" key="1">
    <citation type="submission" date="2016-10" db="EMBL/GenBank/DDBJ databases">
        <title>Paenibacillus species isolates.</title>
        <authorList>
            <person name="Beno S.M."/>
        </authorList>
    </citation>
    <scope>NUCLEOTIDE SEQUENCE [LARGE SCALE GENOMIC DNA]</scope>
    <source>
        <strain evidence="2 3">FSL H7-0604</strain>
    </source>
</reference>
<evidence type="ECO:0000313" key="4">
    <source>
        <dbReference type="Proteomes" id="UP000249163"/>
    </source>
</evidence>
<proteinExistence type="predicted"/>
<reference evidence="1 4" key="2">
    <citation type="submission" date="2017-06" db="EMBL/GenBank/DDBJ databases">
        <title>Complete genome sequence of Paenibacillus odorifer CBA7130.</title>
        <authorList>
            <person name="Nam Y.-D."/>
            <person name="Kang J."/>
            <person name="Chung W.-H."/>
        </authorList>
    </citation>
    <scope>NUCLEOTIDE SEQUENCE [LARGE SCALE GENOMIC DNA]</scope>
    <source>
        <strain evidence="1 4">CBA7130</strain>
    </source>
</reference>
<organism evidence="2 3">
    <name type="scientific">Paenibacillus odorifer</name>
    <dbReference type="NCBI Taxonomy" id="189426"/>
    <lineage>
        <taxon>Bacteria</taxon>
        <taxon>Bacillati</taxon>
        <taxon>Bacillota</taxon>
        <taxon>Bacilli</taxon>
        <taxon>Bacillales</taxon>
        <taxon>Paenibacillaceae</taxon>
        <taxon>Paenibacillus</taxon>
    </lineage>
</organism>
<dbReference type="RefSeq" id="WP_036685943.1">
    <property type="nucleotide sequence ID" value="NZ_CP021965.1"/>
</dbReference>
<accession>A0A1R0X6A1</accession>
<evidence type="ECO:0000313" key="1">
    <source>
        <dbReference type="EMBL" id="AWV33198.1"/>
    </source>
</evidence>
<protein>
    <submittedName>
        <fullName evidence="2">Uncharacterized protein</fullName>
    </submittedName>
</protein>
<dbReference type="EMBL" id="MKQP01000027">
    <property type="protein sequence ID" value="OMD30112.1"/>
    <property type="molecule type" value="Genomic_DNA"/>
</dbReference>
<sequence length="247" mass="27875">MENSKNQMLKLIDNMLNANVLQRTDLKRFTANLEHSPDDPEMLRLELESWYRGMGVDQIIGRKFELSPCPFTSEEIRSSRENGEIILCFPKGITREQIGELTRISSWALKDPLVTAATEQEDCWIRTSAALSPSLMKHTGLEVAHLVEDSGDLNFSLERYLLFVARVRFLTGNTPDSEYWIWLPRGRYDRSGMLIAGFDRNGCFNVHGWMPQFSASFLGARFGTLPGSAAKVGSSIVSDSDLSFTKI</sequence>
<dbReference type="AlphaFoldDB" id="A0A1R0X6A1"/>
<dbReference type="EMBL" id="CP021965">
    <property type="protein sequence ID" value="AWV33198.1"/>
    <property type="molecule type" value="Genomic_DNA"/>
</dbReference>
<dbReference type="Proteomes" id="UP000187465">
    <property type="component" value="Unassembled WGS sequence"/>
</dbReference>
<evidence type="ECO:0000313" key="3">
    <source>
        <dbReference type="Proteomes" id="UP000187465"/>
    </source>
</evidence>
<dbReference type="Proteomes" id="UP000249163">
    <property type="component" value="Chromosome"/>
</dbReference>